<dbReference type="AlphaFoldDB" id="A0A5C3L7T0"/>
<sequence>MRNASLQLENANEPSPNNYEKLSDVQKSVSVSLVDSTSPSNVCKIIQSTEILEDYLKSRQGIMRFERRHMMEASTRAWMWIDRDVSMWVNKYIKEGKPLEMVQRSIWLSSIVDRVEVGLIGRFQKLVFDPNINNALQVISPKRFEYVNPQRSRLFILPADMDIMVEEVSNLTCDILTAWIGFPRL</sequence>
<proteinExistence type="predicted"/>
<reference evidence="2 3" key="1">
    <citation type="journal article" date="2019" name="Nat. Ecol. Evol.">
        <title>Megaphylogeny resolves global patterns of mushroom evolution.</title>
        <authorList>
            <person name="Varga T."/>
            <person name="Krizsan K."/>
            <person name="Foldi C."/>
            <person name="Dima B."/>
            <person name="Sanchez-Garcia M."/>
            <person name="Sanchez-Ramirez S."/>
            <person name="Szollosi G.J."/>
            <person name="Szarkandi J.G."/>
            <person name="Papp V."/>
            <person name="Albert L."/>
            <person name="Andreopoulos W."/>
            <person name="Angelini C."/>
            <person name="Antonin V."/>
            <person name="Barry K.W."/>
            <person name="Bougher N.L."/>
            <person name="Buchanan P."/>
            <person name="Buyck B."/>
            <person name="Bense V."/>
            <person name="Catcheside P."/>
            <person name="Chovatia M."/>
            <person name="Cooper J."/>
            <person name="Damon W."/>
            <person name="Desjardin D."/>
            <person name="Finy P."/>
            <person name="Geml J."/>
            <person name="Haridas S."/>
            <person name="Hughes K."/>
            <person name="Justo A."/>
            <person name="Karasinski D."/>
            <person name="Kautmanova I."/>
            <person name="Kiss B."/>
            <person name="Kocsube S."/>
            <person name="Kotiranta H."/>
            <person name="LaButti K.M."/>
            <person name="Lechner B.E."/>
            <person name="Liimatainen K."/>
            <person name="Lipzen A."/>
            <person name="Lukacs Z."/>
            <person name="Mihaltcheva S."/>
            <person name="Morgado L.N."/>
            <person name="Niskanen T."/>
            <person name="Noordeloos M.E."/>
            <person name="Ohm R.A."/>
            <person name="Ortiz-Santana B."/>
            <person name="Ovrebo C."/>
            <person name="Racz N."/>
            <person name="Riley R."/>
            <person name="Savchenko A."/>
            <person name="Shiryaev A."/>
            <person name="Soop K."/>
            <person name="Spirin V."/>
            <person name="Szebenyi C."/>
            <person name="Tomsovsky M."/>
            <person name="Tulloss R.E."/>
            <person name="Uehling J."/>
            <person name="Grigoriev I.V."/>
            <person name="Vagvolgyi C."/>
            <person name="Papp T."/>
            <person name="Martin F.M."/>
            <person name="Miettinen O."/>
            <person name="Hibbett D.S."/>
            <person name="Nagy L.G."/>
        </authorList>
    </citation>
    <scope>NUCLEOTIDE SEQUENCE [LARGE SCALE GENOMIC DNA]</scope>
    <source>
        <strain evidence="2 3">CBS 121175</strain>
    </source>
</reference>
<evidence type="ECO:0000313" key="3">
    <source>
        <dbReference type="Proteomes" id="UP000307440"/>
    </source>
</evidence>
<feature type="region of interest" description="Disordered" evidence="1">
    <location>
        <begin position="1"/>
        <end position="20"/>
    </location>
</feature>
<protein>
    <submittedName>
        <fullName evidence="2">Uncharacterized protein</fullName>
    </submittedName>
</protein>
<organism evidence="2 3">
    <name type="scientific">Coprinopsis marcescibilis</name>
    <name type="common">Agaric fungus</name>
    <name type="synonym">Psathyrella marcescibilis</name>
    <dbReference type="NCBI Taxonomy" id="230819"/>
    <lineage>
        <taxon>Eukaryota</taxon>
        <taxon>Fungi</taxon>
        <taxon>Dikarya</taxon>
        <taxon>Basidiomycota</taxon>
        <taxon>Agaricomycotina</taxon>
        <taxon>Agaricomycetes</taxon>
        <taxon>Agaricomycetidae</taxon>
        <taxon>Agaricales</taxon>
        <taxon>Agaricineae</taxon>
        <taxon>Psathyrellaceae</taxon>
        <taxon>Coprinopsis</taxon>
    </lineage>
</organism>
<keyword evidence="3" id="KW-1185">Reference proteome</keyword>
<name>A0A5C3L7T0_COPMA</name>
<evidence type="ECO:0000313" key="2">
    <source>
        <dbReference type="EMBL" id="TFK24308.1"/>
    </source>
</evidence>
<accession>A0A5C3L7T0</accession>
<dbReference type="Proteomes" id="UP000307440">
    <property type="component" value="Unassembled WGS sequence"/>
</dbReference>
<gene>
    <name evidence="2" type="ORF">FA15DRAFT_704648</name>
</gene>
<dbReference type="EMBL" id="ML210202">
    <property type="protein sequence ID" value="TFK24308.1"/>
    <property type="molecule type" value="Genomic_DNA"/>
</dbReference>
<evidence type="ECO:0000256" key="1">
    <source>
        <dbReference type="SAM" id="MobiDB-lite"/>
    </source>
</evidence>